<dbReference type="SUPFAM" id="SSF47781">
    <property type="entry name" value="RuvA domain 2-like"/>
    <property type="match status" value="1"/>
</dbReference>
<protein>
    <recommendedName>
        <fullName evidence="3">Helix-hairpin-helix domain-containing protein</fullName>
    </recommendedName>
</protein>
<dbReference type="AlphaFoldDB" id="A0AA37WH00"/>
<dbReference type="EMBL" id="BSOH01000020">
    <property type="protein sequence ID" value="GLR18345.1"/>
    <property type="molecule type" value="Genomic_DNA"/>
</dbReference>
<dbReference type="Proteomes" id="UP001156666">
    <property type="component" value="Unassembled WGS sequence"/>
</dbReference>
<evidence type="ECO:0008006" key="3">
    <source>
        <dbReference type="Google" id="ProtNLM"/>
    </source>
</evidence>
<dbReference type="RefSeq" id="WP_235293709.1">
    <property type="nucleotide sequence ID" value="NZ_BSOH01000020.1"/>
</dbReference>
<keyword evidence="2" id="KW-1185">Reference proteome</keyword>
<organism evidence="1 2">
    <name type="scientific">Portibacter lacus</name>
    <dbReference type="NCBI Taxonomy" id="1099794"/>
    <lineage>
        <taxon>Bacteria</taxon>
        <taxon>Pseudomonadati</taxon>
        <taxon>Bacteroidota</taxon>
        <taxon>Saprospiria</taxon>
        <taxon>Saprospirales</taxon>
        <taxon>Haliscomenobacteraceae</taxon>
        <taxon>Portibacter</taxon>
    </lineage>
</organism>
<proteinExistence type="predicted"/>
<evidence type="ECO:0000313" key="2">
    <source>
        <dbReference type="Proteomes" id="UP001156666"/>
    </source>
</evidence>
<evidence type="ECO:0000313" key="1">
    <source>
        <dbReference type="EMBL" id="GLR18345.1"/>
    </source>
</evidence>
<reference evidence="1" key="1">
    <citation type="journal article" date="2014" name="Int. J. Syst. Evol. Microbiol.">
        <title>Complete genome sequence of Corynebacterium casei LMG S-19264T (=DSM 44701T), isolated from a smear-ripened cheese.</title>
        <authorList>
            <consortium name="US DOE Joint Genome Institute (JGI-PGF)"/>
            <person name="Walter F."/>
            <person name="Albersmeier A."/>
            <person name="Kalinowski J."/>
            <person name="Ruckert C."/>
        </authorList>
    </citation>
    <scope>NUCLEOTIDE SEQUENCE</scope>
    <source>
        <strain evidence="1">NBRC 108769</strain>
    </source>
</reference>
<gene>
    <name evidence="1" type="ORF">GCM10007940_29610</name>
</gene>
<name>A0AA37WH00_9BACT</name>
<reference evidence="1" key="2">
    <citation type="submission" date="2023-01" db="EMBL/GenBank/DDBJ databases">
        <title>Draft genome sequence of Portibacter lacus strain NBRC 108769.</title>
        <authorList>
            <person name="Sun Q."/>
            <person name="Mori K."/>
        </authorList>
    </citation>
    <scope>NUCLEOTIDE SEQUENCE</scope>
    <source>
        <strain evidence="1">NBRC 108769</strain>
    </source>
</reference>
<sequence length="680" mass="78926">MFRIILSLSLFLFVANVTYSQSLEAEEWVESILANQDEDAELDLNTILEQINEYIERPFDLNKISRQELSDLFFLSDLEISAIINHRSQHGDFINILELQSVEGLPLEKVRLLADLARVRDLAKPQIDQGILRDQKHEVYIKWRRVLEKQKGYTDDVNSPYLGDPNKLYVRYKYVAGKKLQLGLTAEKDAGEEFFTGSNKNGFDYYSGHLAINNPTSFIKQAIIGDYSISLGQGLIAAMGFGTGKSTQVMRVKNRTRPLRPYTSVNEFNFLRGGALDLNLSKNLNLLLYGSYQLRDANFFLDTVNNDIFTLYTSIPSDGFHRNVNEIRKEKQLGFTDAGTSLRFRRKSLSVNANLMYSAFGSSLNTSPDLYQLFSVLQQKYINGSVDYGYIWNNFNFFGEMSSDKEGDLGFVNGVILGLDKNFEVAVVYRNIAKNYQSIYANTFTESSNAQNEEGIYASALLRLNKQFHIEGYADFFRHPWLKFRVDSPSNGQEFYLKFLYHKKRKADFYIQYFYETKEQNASESLKTTNVAQLNRQRLRFHNAYKINPTFEIRNRVEFSLFTKDDQVSRGFMIYQDIIFKPKKLPLSATMRYAIFDTDDYDSRIYTYENDLLYEFSIPAFANRGFRTYANLRYRVNRFLTAEFRVSRTYLNNQSTIGSALEEINGNRRTDLKAQLRFKF</sequence>
<comment type="caution">
    <text evidence="1">The sequence shown here is derived from an EMBL/GenBank/DDBJ whole genome shotgun (WGS) entry which is preliminary data.</text>
</comment>
<accession>A0AA37WH00</accession>
<dbReference type="InterPro" id="IPR010994">
    <property type="entry name" value="RuvA_2-like"/>
</dbReference>